<evidence type="ECO:0000313" key="8">
    <source>
        <dbReference type="EMBL" id="AEE51418.1"/>
    </source>
</evidence>
<dbReference type="PANTHER" id="PTHR40077">
    <property type="entry name" value="MEMBRANE PROTEIN-RELATED"/>
    <property type="match status" value="1"/>
</dbReference>
<dbReference type="NCBIfam" id="TIGR03954">
    <property type="entry name" value="integ_memb_HG"/>
    <property type="match status" value="1"/>
</dbReference>
<reference evidence="8 9" key="1">
    <citation type="journal article" date="2011" name="Stand. Genomic Sci.">
        <title>Complete genome sequence of Haliscomenobacter hydrossis type strain (O).</title>
        <authorList>
            <consortium name="US DOE Joint Genome Institute (JGI-PGF)"/>
            <person name="Daligault H."/>
            <person name="Lapidus A."/>
            <person name="Zeytun A."/>
            <person name="Nolan M."/>
            <person name="Lucas S."/>
            <person name="Del Rio T.G."/>
            <person name="Tice H."/>
            <person name="Cheng J.F."/>
            <person name="Tapia R."/>
            <person name="Han C."/>
            <person name="Goodwin L."/>
            <person name="Pitluck S."/>
            <person name="Liolios K."/>
            <person name="Pagani I."/>
            <person name="Ivanova N."/>
            <person name="Huntemann M."/>
            <person name="Mavromatis K."/>
            <person name="Mikhailova N."/>
            <person name="Pati A."/>
            <person name="Chen A."/>
            <person name="Palaniappan K."/>
            <person name="Land M."/>
            <person name="Hauser L."/>
            <person name="Brambilla E.M."/>
            <person name="Rohde M."/>
            <person name="Verbarg S."/>
            <person name="Goker M."/>
            <person name="Bristow J."/>
            <person name="Eisen J.A."/>
            <person name="Markowitz V."/>
            <person name="Hugenholtz P."/>
            <person name="Kyrpides N.C."/>
            <person name="Klenk H.P."/>
            <person name="Woyke T."/>
        </authorList>
    </citation>
    <scope>NUCLEOTIDE SEQUENCE [LARGE SCALE GENOMIC DNA]</scope>
    <source>
        <strain evidence="9">ATCC 27775 / DSM 1100 / LMG 10767 / O</strain>
    </source>
</reference>
<keyword evidence="5 6" id="KW-0472">Membrane</keyword>
<dbReference type="eggNOG" id="COG2814">
    <property type="taxonomic scope" value="Bacteria"/>
</dbReference>
<keyword evidence="2" id="KW-1003">Cell membrane</keyword>
<dbReference type="GO" id="GO:0005886">
    <property type="term" value="C:plasma membrane"/>
    <property type="evidence" value="ECO:0007669"/>
    <property type="project" value="UniProtKB-SubCell"/>
</dbReference>
<dbReference type="RefSeq" id="WP_013765958.1">
    <property type="nucleotide sequence ID" value="NC_015510.1"/>
</dbReference>
<reference key="2">
    <citation type="submission" date="2011-04" db="EMBL/GenBank/DDBJ databases">
        <title>Complete sequence of chromosome of Haliscomenobacter hydrossis DSM 1100.</title>
        <authorList>
            <consortium name="US DOE Joint Genome Institute (JGI-PGF)"/>
            <person name="Lucas S."/>
            <person name="Han J."/>
            <person name="Lapidus A."/>
            <person name="Bruce D."/>
            <person name="Goodwin L."/>
            <person name="Pitluck S."/>
            <person name="Peters L."/>
            <person name="Kyrpides N."/>
            <person name="Mavromatis K."/>
            <person name="Ivanova N."/>
            <person name="Ovchinnikova G."/>
            <person name="Pagani I."/>
            <person name="Daligault H."/>
            <person name="Detter J.C."/>
            <person name="Han C."/>
            <person name="Land M."/>
            <person name="Hauser L."/>
            <person name="Markowitz V."/>
            <person name="Cheng J.-F."/>
            <person name="Hugenholtz P."/>
            <person name="Woyke T."/>
            <person name="Wu D."/>
            <person name="Verbarg S."/>
            <person name="Frueling A."/>
            <person name="Brambilla E."/>
            <person name="Klenk H.-P."/>
            <person name="Eisen J.A."/>
        </authorList>
    </citation>
    <scope>NUCLEOTIDE SEQUENCE</scope>
    <source>
        <strain>DSM 1100</strain>
    </source>
</reference>
<feature type="domain" description="DUF3817" evidence="7">
    <location>
        <begin position="10"/>
        <end position="96"/>
    </location>
</feature>
<organism evidence="8 9">
    <name type="scientific">Haliscomenobacter hydrossis (strain ATCC 27775 / DSM 1100 / LMG 10767 / O)</name>
    <dbReference type="NCBI Taxonomy" id="760192"/>
    <lineage>
        <taxon>Bacteria</taxon>
        <taxon>Pseudomonadati</taxon>
        <taxon>Bacteroidota</taxon>
        <taxon>Saprospiria</taxon>
        <taxon>Saprospirales</taxon>
        <taxon>Haliscomenobacteraceae</taxon>
        <taxon>Haliscomenobacter</taxon>
    </lineage>
</organism>
<evidence type="ECO:0000256" key="6">
    <source>
        <dbReference type="SAM" id="Phobius"/>
    </source>
</evidence>
<dbReference type="InterPro" id="IPR023845">
    <property type="entry name" value="DUF3817_TM"/>
</dbReference>
<evidence type="ECO:0000256" key="3">
    <source>
        <dbReference type="ARBA" id="ARBA00022692"/>
    </source>
</evidence>
<dbReference type="STRING" id="760192.Halhy_3564"/>
<name>F4KXQ7_HALH1</name>
<feature type="transmembrane region" description="Helical" evidence="6">
    <location>
        <begin position="73"/>
        <end position="91"/>
    </location>
</feature>
<evidence type="ECO:0000256" key="4">
    <source>
        <dbReference type="ARBA" id="ARBA00022989"/>
    </source>
</evidence>
<dbReference type="Proteomes" id="UP000008461">
    <property type="component" value="Chromosome"/>
</dbReference>
<comment type="subcellular location">
    <subcellularLocation>
        <location evidence="1">Cell membrane</location>
        <topology evidence="1">Multi-pass membrane protein</topology>
    </subcellularLocation>
</comment>
<evidence type="ECO:0000256" key="5">
    <source>
        <dbReference type="ARBA" id="ARBA00023136"/>
    </source>
</evidence>
<dbReference type="PANTHER" id="PTHR40077:SF1">
    <property type="entry name" value="MEMBRANE PROTEIN"/>
    <property type="match status" value="1"/>
</dbReference>
<accession>F4KXQ7</accession>
<dbReference type="EMBL" id="CP002691">
    <property type="protein sequence ID" value="AEE51418.1"/>
    <property type="molecule type" value="Genomic_DNA"/>
</dbReference>
<dbReference type="Pfam" id="PF12823">
    <property type="entry name" value="DUF3817"/>
    <property type="match status" value="1"/>
</dbReference>
<evidence type="ECO:0000256" key="2">
    <source>
        <dbReference type="ARBA" id="ARBA00022475"/>
    </source>
</evidence>
<dbReference type="KEGG" id="hhy:Halhy_3564"/>
<sequence length="99" mass="11530">MFSLLKTPLGRLRVIAFAEGMSFLILLFVAMPLKYIWQYPQAVRNFGSLHGLLFVLYILLVVLCSIEYRWKFWKVGILLLISVIPFGNFYADKHYLRGA</sequence>
<keyword evidence="9" id="KW-1185">Reference proteome</keyword>
<evidence type="ECO:0000313" key="9">
    <source>
        <dbReference type="Proteomes" id="UP000008461"/>
    </source>
</evidence>
<protein>
    <recommendedName>
        <fullName evidence="7">DUF3817 domain-containing protein</fullName>
    </recommendedName>
</protein>
<dbReference type="OrthoDB" id="1121311at2"/>
<proteinExistence type="predicted"/>
<feature type="transmembrane region" description="Helical" evidence="6">
    <location>
        <begin position="49"/>
        <end position="66"/>
    </location>
</feature>
<evidence type="ECO:0000256" key="1">
    <source>
        <dbReference type="ARBA" id="ARBA00004651"/>
    </source>
</evidence>
<dbReference type="HOGENOM" id="CLU_120964_3_3_10"/>
<keyword evidence="4 6" id="KW-1133">Transmembrane helix</keyword>
<keyword evidence="3 6" id="KW-0812">Transmembrane</keyword>
<dbReference type="AlphaFoldDB" id="F4KXQ7"/>
<feature type="transmembrane region" description="Helical" evidence="6">
    <location>
        <begin position="12"/>
        <end position="37"/>
    </location>
</feature>
<evidence type="ECO:0000259" key="7">
    <source>
        <dbReference type="Pfam" id="PF12823"/>
    </source>
</evidence>
<gene>
    <name evidence="8" type="ordered locus">Halhy_3564</name>
</gene>